<dbReference type="PROSITE" id="PS50005">
    <property type="entry name" value="TPR"/>
    <property type="match status" value="2"/>
</dbReference>
<gene>
    <name evidence="9" type="ORF">DF3PB_630016</name>
</gene>
<dbReference type="InterPro" id="IPR019734">
    <property type="entry name" value="TPR_rpt"/>
</dbReference>
<dbReference type="AlphaFoldDB" id="A0A380TJZ3"/>
<dbReference type="SUPFAM" id="SSF48439">
    <property type="entry name" value="Protein prenylyltransferase"/>
    <property type="match status" value="1"/>
</dbReference>
<dbReference type="GO" id="GO:0006493">
    <property type="term" value="P:protein O-linked glycosylation"/>
    <property type="evidence" value="ECO:0007669"/>
    <property type="project" value="TreeGrafter"/>
</dbReference>
<keyword evidence="7" id="KW-0802">TPR repeat</keyword>
<comment type="pathway">
    <text evidence="1">Protein modification; protein glycosylation.</text>
</comment>
<evidence type="ECO:0000256" key="2">
    <source>
        <dbReference type="ARBA" id="ARBA00005386"/>
    </source>
</evidence>
<evidence type="ECO:0000256" key="1">
    <source>
        <dbReference type="ARBA" id="ARBA00004922"/>
    </source>
</evidence>
<dbReference type="EC" id="2.4.1.255" evidence="3"/>
<evidence type="ECO:0000259" key="8">
    <source>
        <dbReference type="Pfam" id="PF13844"/>
    </source>
</evidence>
<dbReference type="Gene3D" id="3.40.50.11380">
    <property type="match status" value="1"/>
</dbReference>
<keyword evidence="6" id="KW-0677">Repeat</keyword>
<dbReference type="InterPro" id="IPR029489">
    <property type="entry name" value="OGT/SEC/SPY_C"/>
</dbReference>
<dbReference type="GO" id="GO:0097363">
    <property type="term" value="F:protein O-acetylglucosaminyltransferase activity"/>
    <property type="evidence" value="ECO:0007669"/>
    <property type="project" value="UniProtKB-EC"/>
</dbReference>
<keyword evidence="5" id="KW-0808">Transferase</keyword>
<evidence type="ECO:0000256" key="5">
    <source>
        <dbReference type="ARBA" id="ARBA00022679"/>
    </source>
</evidence>
<dbReference type="InterPro" id="IPR011990">
    <property type="entry name" value="TPR-like_helical_dom_sf"/>
</dbReference>
<name>A0A380TJZ3_9ZZZZ</name>
<comment type="similarity">
    <text evidence="2">Belongs to the glycosyltransferase 41 family. O-GlcNAc transferase subfamily.</text>
</comment>
<evidence type="ECO:0000256" key="3">
    <source>
        <dbReference type="ARBA" id="ARBA00011970"/>
    </source>
</evidence>
<organism evidence="9">
    <name type="scientific">metagenome</name>
    <dbReference type="NCBI Taxonomy" id="256318"/>
    <lineage>
        <taxon>unclassified sequences</taxon>
        <taxon>metagenomes</taxon>
    </lineage>
</organism>
<reference evidence="9" key="1">
    <citation type="submission" date="2018-07" db="EMBL/GenBank/DDBJ databases">
        <authorList>
            <person name="Quirk P.G."/>
            <person name="Krulwich T.A."/>
        </authorList>
    </citation>
    <scope>NUCLEOTIDE SEQUENCE</scope>
</reference>
<evidence type="ECO:0000256" key="4">
    <source>
        <dbReference type="ARBA" id="ARBA00022676"/>
    </source>
</evidence>
<dbReference type="Pfam" id="PF13414">
    <property type="entry name" value="TPR_11"/>
    <property type="match status" value="1"/>
</dbReference>
<dbReference type="Pfam" id="PF13844">
    <property type="entry name" value="Glyco_transf_41"/>
    <property type="match status" value="2"/>
</dbReference>
<dbReference type="PROSITE" id="PS50293">
    <property type="entry name" value="TPR_REGION"/>
    <property type="match status" value="1"/>
</dbReference>
<proteinExistence type="inferred from homology"/>
<sequence>MNAFCEGQNQHAVVMTDQPLLAQGLALIADQKFDAAAAVLRSATLQEPNSADAWNTYGSALQHLGQYAEAVETHWKAVELDPEFAGAHNNLGVALSALGHWGAAFDAFDRALGLDAGNVEAADNRSAVLRAMNAQVTGADAEKTGARSLAALAVRYFESERYLEALAFLTALIALRPGDLDARLLHLNVLLKLDMFEEASAAIEQVLAIDPVNIGILEIEVLVLQRIDKLDRAHRALKRLIELKPDMPRAAATAVHFAIMLGDWDELPSLRASALRSVENDEGQVSPLILCHLTSSAALQLKGTLPYVVNRAQGITPLPPRPVAALAGRKLKIGYLSADYRNHPVAYLMAEVIEAHDRERFDIIGYSIGPNDESRYRKRLRAAFGDFANTERLNDEAFAHKIRHDGIDVLVDLTGHTKDARPRVLAFRPAPVQVNYLGYPGTMGASFVDYIIADPIVIPPGAEGFYSEKVVRLPHCYQPNDRLRLIGEPKPTRKEAGLPESGVVFANLAQLNKINPESFGLWMRVLAAVPGSVMWLLAPRTESGRYTLKRAACDCGIDPMRIVFAPRLPPEHHLGRLHLADLVLDTFPYTSHTTGSEYLMVDTPVLTIEGEDSFASRVCASILHHLGTDELIARSAEDLVAKAIGFGLAPAELKALREKIARCRVGNILFDGTRFARSLERVYVRMVERAAAGLAPEGFDLEA</sequence>
<dbReference type="Pfam" id="PF14559">
    <property type="entry name" value="TPR_19"/>
    <property type="match status" value="1"/>
</dbReference>
<dbReference type="PANTHER" id="PTHR44998:SF1">
    <property type="entry name" value="UDP-N-ACETYLGLUCOSAMINE--PEPTIDE N-ACETYLGLUCOSAMINYLTRANSFERASE 110 KDA SUBUNIT"/>
    <property type="match status" value="1"/>
</dbReference>
<dbReference type="Gene3D" id="3.40.50.2000">
    <property type="entry name" value="Glycogen Phosphorylase B"/>
    <property type="match status" value="1"/>
</dbReference>
<feature type="domain" description="O-GlcNAc transferase C-terminal" evidence="8">
    <location>
        <begin position="492"/>
        <end position="678"/>
    </location>
</feature>
<evidence type="ECO:0000313" key="9">
    <source>
        <dbReference type="EMBL" id="SUS08327.1"/>
    </source>
</evidence>
<dbReference type="EMBL" id="UIDG01000590">
    <property type="protein sequence ID" value="SUS08327.1"/>
    <property type="molecule type" value="Genomic_DNA"/>
</dbReference>
<dbReference type="PANTHER" id="PTHR44998">
    <property type="match status" value="1"/>
</dbReference>
<accession>A0A380TJZ3</accession>
<evidence type="ECO:0000256" key="6">
    <source>
        <dbReference type="ARBA" id="ARBA00022737"/>
    </source>
</evidence>
<evidence type="ECO:0000256" key="7">
    <source>
        <dbReference type="ARBA" id="ARBA00022803"/>
    </source>
</evidence>
<dbReference type="Gene3D" id="1.25.40.10">
    <property type="entry name" value="Tetratricopeptide repeat domain"/>
    <property type="match status" value="3"/>
</dbReference>
<keyword evidence="4" id="KW-0328">Glycosyltransferase</keyword>
<protein>
    <recommendedName>
        <fullName evidence="3">protein O-GlcNAc transferase</fullName>
        <ecNumber evidence="3">2.4.1.255</ecNumber>
    </recommendedName>
</protein>
<dbReference type="SMART" id="SM00028">
    <property type="entry name" value="TPR"/>
    <property type="match status" value="5"/>
</dbReference>
<feature type="domain" description="O-GlcNAc transferase C-terminal" evidence="8">
    <location>
        <begin position="326"/>
        <end position="481"/>
    </location>
</feature>